<reference evidence="4 5" key="1">
    <citation type="submission" date="2024-06" db="EMBL/GenBank/DDBJ databases">
        <title>The Natural Products Discovery Center: Release of the First 8490 Sequenced Strains for Exploring Actinobacteria Biosynthetic Diversity.</title>
        <authorList>
            <person name="Kalkreuter E."/>
            <person name="Kautsar S.A."/>
            <person name="Yang D."/>
            <person name="Bader C.D."/>
            <person name="Teijaro C.N."/>
            <person name="Fluegel L."/>
            <person name="Davis C.M."/>
            <person name="Simpson J.R."/>
            <person name="Lauterbach L."/>
            <person name="Steele A.D."/>
            <person name="Gui C."/>
            <person name="Meng S."/>
            <person name="Li G."/>
            <person name="Viehrig K."/>
            <person name="Ye F."/>
            <person name="Su P."/>
            <person name="Kiefer A.F."/>
            <person name="Nichols A."/>
            <person name="Cepeda A.J."/>
            <person name="Yan W."/>
            <person name="Fan B."/>
            <person name="Jiang Y."/>
            <person name="Adhikari A."/>
            <person name="Zheng C.-J."/>
            <person name="Schuster L."/>
            <person name="Cowan T.M."/>
            <person name="Smanski M.J."/>
            <person name="Chevrette M.G."/>
            <person name="De Carvalho L.P.S."/>
            <person name="Shen B."/>
        </authorList>
    </citation>
    <scope>NUCLEOTIDE SEQUENCE [LARGE SCALE GENOMIC DNA]</scope>
    <source>
        <strain evidence="4 5">NPDC048117</strain>
    </source>
</reference>
<evidence type="ECO:0000256" key="3">
    <source>
        <dbReference type="ARBA" id="ARBA00035643"/>
    </source>
</evidence>
<dbReference type="PANTHER" id="PTHR36852">
    <property type="entry name" value="PROTEIN GVPL 2"/>
    <property type="match status" value="1"/>
</dbReference>
<dbReference type="RefSeq" id="WP_359274491.1">
    <property type="nucleotide sequence ID" value="NZ_JBEZNA010000049.1"/>
</dbReference>
<dbReference type="EMBL" id="JBEZNA010000049">
    <property type="protein sequence ID" value="MEU9579523.1"/>
    <property type="molecule type" value="Genomic_DNA"/>
</dbReference>
<gene>
    <name evidence="4" type="ORF">AB0D95_20000</name>
</gene>
<comment type="subcellular location">
    <subcellularLocation>
        <location evidence="2">Gas vesicle</location>
    </subcellularLocation>
</comment>
<comment type="caution">
    <text evidence="4">The sequence shown here is derived from an EMBL/GenBank/DDBJ whole genome shotgun (WGS) entry which is preliminary data.</text>
</comment>
<dbReference type="Proteomes" id="UP001551584">
    <property type="component" value="Unassembled WGS sequence"/>
</dbReference>
<evidence type="ECO:0000256" key="2">
    <source>
        <dbReference type="ARBA" id="ARBA00035108"/>
    </source>
</evidence>
<dbReference type="PANTHER" id="PTHR36852:SF1">
    <property type="entry name" value="PROTEIN GVPL 2"/>
    <property type="match status" value="1"/>
</dbReference>
<evidence type="ECO:0000256" key="1">
    <source>
        <dbReference type="ARBA" id="ARBA00022987"/>
    </source>
</evidence>
<dbReference type="InterPro" id="IPR009430">
    <property type="entry name" value="GvpL/GvpF"/>
</dbReference>
<protein>
    <submittedName>
        <fullName evidence="4">GvpL/GvpF family gas vesicle protein</fullName>
    </submittedName>
</protein>
<keyword evidence="5" id="KW-1185">Reference proteome</keyword>
<proteinExistence type="inferred from homology"/>
<dbReference type="Pfam" id="PF06386">
    <property type="entry name" value="GvpL_GvpF"/>
    <property type="match status" value="1"/>
</dbReference>
<comment type="similarity">
    <text evidence="3">Belongs to the gas vesicle GvpF/GvpL family.</text>
</comment>
<accession>A0ABV3ETH9</accession>
<sequence length="260" mass="27872">MATASFAAPSRGSAGAGALYVYGIAPAGVRAPRAGGVDGAAVRLLTSSGLSAAVSAAPARVRARRRDLLAHQTVLGELARQAPVLPMRFAVLAGDEGTLVAYLREQRLHFEAQLHRIRGCVEMNVKGVTVPGCFEDLVHRDAKLRELARRTRRRPDYDANVRLGEALARAVTREGRRAAQEVRSRLVPLARRTAQGEVDDTVVLSTSFLVPADAEHRFRRTVEEQARRHGARIALSLTGPLPCYSFVDAPTTAAPALTGG</sequence>
<name>A0ABV3ETH9_9ACTN</name>
<evidence type="ECO:0000313" key="4">
    <source>
        <dbReference type="EMBL" id="MEU9579523.1"/>
    </source>
</evidence>
<organism evidence="4 5">
    <name type="scientific">Streptomyces chilikensis</name>
    <dbReference type="NCBI Taxonomy" id="1194079"/>
    <lineage>
        <taxon>Bacteria</taxon>
        <taxon>Bacillati</taxon>
        <taxon>Actinomycetota</taxon>
        <taxon>Actinomycetes</taxon>
        <taxon>Kitasatosporales</taxon>
        <taxon>Streptomycetaceae</taxon>
        <taxon>Streptomyces</taxon>
    </lineage>
</organism>
<keyword evidence="1" id="KW-0304">Gas vesicle</keyword>
<evidence type="ECO:0000313" key="5">
    <source>
        <dbReference type="Proteomes" id="UP001551584"/>
    </source>
</evidence>